<accession>A0A097STN4</accession>
<feature type="transmembrane region" description="Helical" evidence="5">
    <location>
        <begin position="497"/>
        <end position="519"/>
    </location>
</feature>
<comment type="subcellular location">
    <subcellularLocation>
        <location evidence="1">Membrane</location>
        <topology evidence="1">Multi-pass membrane protein</topology>
    </subcellularLocation>
</comment>
<dbReference type="KEGG" id="mgj:MGM1_5930"/>
<dbReference type="EMBL" id="CP007711">
    <property type="protein sequence ID" value="AIV03950.1"/>
    <property type="molecule type" value="Genomic_DNA"/>
</dbReference>
<protein>
    <submittedName>
        <fullName evidence="6">Amino acid permease</fullName>
    </submittedName>
</protein>
<dbReference type="PIRSF" id="PIRSF006060">
    <property type="entry name" value="AA_transporter"/>
    <property type="match status" value="1"/>
</dbReference>
<feature type="transmembrane region" description="Helical" evidence="5">
    <location>
        <begin position="378"/>
        <end position="403"/>
    </location>
</feature>
<dbReference type="Gene3D" id="1.20.1740.10">
    <property type="entry name" value="Amino acid/polyamine transporter I"/>
    <property type="match status" value="1"/>
</dbReference>
<dbReference type="InterPro" id="IPR002293">
    <property type="entry name" value="AA/rel_permease1"/>
</dbReference>
<dbReference type="STRING" id="1318617.MGM1_5930"/>
<dbReference type="Proteomes" id="UP000030066">
    <property type="component" value="Chromosome"/>
</dbReference>
<evidence type="ECO:0000256" key="2">
    <source>
        <dbReference type="ARBA" id="ARBA00022692"/>
    </source>
</evidence>
<evidence type="ECO:0000256" key="3">
    <source>
        <dbReference type="ARBA" id="ARBA00022989"/>
    </source>
</evidence>
<feature type="transmembrane region" description="Helical" evidence="5">
    <location>
        <begin position="29"/>
        <end position="49"/>
    </location>
</feature>
<sequence>MPNKKSFGPKPIGAPKSGIIMKTETANKIGLFGAISVIVGAIIGVGIFFKNGGVFRNNNGNAWGVLLSWILVFIIAFATAFSYGEVSKAKTKAAGSGLAGWIERYIGYRTGRFIKLAYPMFYYSIYVIAMCTFAAEAIVNIFPNSESAFGSIDNMHFGYVLLIAIGLAIVFIGLNLISSSLTPKMSNYLSLIKFIPITLVVVGGVWSAIANGWANNLFKHPGMVWVPDNVNQAPTLTGQFSLVGVFASLPAIMFAFDSFLIVGSIQHSVKNPTKTVPLSIVLSMSLCGILYALITIAQIICGCGDPYTVFASLQIKIGNSAVIVFSIIIGLLLFLSLFGVCNSIILAAVRSCQAAINEEVIVGSKWFKKISNGKRSDVFGGCVLTAIFSAIWFIVGGIPSLILNTDQVIDGLSNLVVVVMFFVYGVVPLFSLPRWCKVSEKEVPHVKSQYFTAPLGFLGCTFVVGYSMFYSFLTVPIQNKYGEFKTWGLFFKYDHAIPNWAAALIFWGTGLLFIVLPLLNDLLIKLTDKSYNQRLIWEPERASTRA</sequence>
<evidence type="ECO:0000313" key="6">
    <source>
        <dbReference type="EMBL" id="AIV03950.1"/>
    </source>
</evidence>
<keyword evidence="3 5" id="KW-1133">Transmembrane helix</keyword>
<feature type="transmembrane region" description="Helical" evidence="5">
    <location>
        <begin position="320"/>
        <end position="349"/>
    </location>
</feature>
<feature type="transmembrane region" description="Helical" evidence="5">
    <location>
        <begin position="121"/>
        <end position="142"/>
    </location>
</feature>
<keyword evidence="7" id="KW-1185">Reference proteome</keyword>
<keyword evidence="4 5" id="KW-0472">Membrane</keyword>
<proteinExistence type="predicted"/>
<evidence type="ECO:0000313" key="7">
    <source>
        <dbReference type="Proteomes" id="UP000030066"/>
    </source>
</evidence>
<dbReference type="HOGENOM" id="CLU_035815_0_0_14"/>
<name>A0A097STN4_9BACT</name>
<dbReference type="Pfam" id="PF13520">
    <property type="entry name" value="AA_permease_2"/>
    <property type="match status" value="1"/>
</dbReference>
<feature type="transmembrane region" description="Helical" evidence="5">
    <location>
        <begin position="453"/>
        <end position="477"/>
    </location>
</feature>
<evidence type="ECO:0000256" key="1">
    <source>
        <dbReference type="ARBA" id="ARBA00004141"/>
    </source>
</evidence>
<dbReference type="eggNOG" id="COG0531">
    <property type="taxonomic scope" value="Bacteria"/>
</dbReference>
<evidence type="ECO:0000256" key="5">
    <source>
        <dbReference type="SAM" id="Phobius"/>
    </source>
</evidence>
<dbReference type="AlphaFoldDB" id="A0A097STN4"/>
<feature type="transmembrane region" description="Helical" evidence="5">
    <location>
        <begin position="240"/>
        <end position="263"/>
    </location>
</feature>
<dbReference type="GO" id="GO:0016020">
    <property type="term" value="C:membrane"/>
    <property type="evidence" value="ECO:0007669"/>
    <property type="project" value="UniProtKB-SubCell"/>
</dbReference>
<organism evidence="6 7">
    <name type="scientific">Candidatus Malacoplasma girerdii</name>
    <dbReference type="NCBI Taxonomy" id="1318617"/>
    <lineage>
        <taxon>Bacteria</taxon>
        <taxon>Bacillati</taxon>
        <taxon>Mycoplasmatota</taxon>
        <taxon>Mycoplasmoidales</taxon>
        <taxon>Mycoplasmoidaceae</taxon>
        <taxon>Malacoplasma</taxon>
    </lineage>
</organism>
<dbReference type="PANTHER" id="PTHR11785">
    <property type="entry name" value="AMINO ACID TRANSPORTER"/>
    <property type="match status" value="1"/>
</dbReference>
<keyword evidence="2 5" id="KW-0812">Transmembrane</keyword>
<feature type="transmembrane region" description="Helical" evidence="5">
    <location>
        <begin position="61"/>
        <end position="83"/>
    </location>
</feature>
<feature type="transmembrane region" description="Helical" evidence="5">
    <location>
        <begin position="157"/>
        <end position="177"/>
    </location>
</feature>
<feature type="transmembrane region" description="Helical" evidence="5">
    <location>
        <begin position="189"/>
        <end position="209"/>
    </location>
</feature>
<reference evidence="6 7" key="1">
    <citation type="journal article" date="2014" name="PLoS ONE">
        <title>An emerging Mycoplasma associated with trichomoniasis, vaginal infection and disease.</title>
        <authorList>
            <consortium name="Vaginal Microbiome Consortium"/>
            <person name="Fettweis J.M."/>
            <person name="Serrano M.G."/>
            <person name="Huang B."/>
            <person name="Brooks J.P."/>
            <person name="Glascock A.L."/>
            <person name="Sheth N.U."/>
            <person name="Strauss J.F.III."/>
            <person name="Jefferson K.K."/>
            <person name="Buck G.A."/>
        </authorList>
    </citation>
    <scope>NUCLEOTIDE SEQUENCE [LARGE SCALE GENOMIC DNA]</scope>
    <source>
        <strain evidence="6 7">VCU_M1</strain>
    </source>
</reference>
<gene>
    <name evidence="6" type="ORF">MGM1_5930</name>
</gene>
<dbReference type="PANTHER" id="PTHR11785:SF512">
    <property type="entry name" value="SOBREMESA, ISOFORM B"/>
    <property type="match status" value="1"/>
</dbReference>
<feature type="transmembrane region" description="Helical" evidence="5">
    <location>
        <begin position="275"/>
        <end position="300"/>
    </location>
</feature>
<dbReference type="GO" id="GO:0015179">
    <property type="term" value="F:L-amino acid transmembrane transporter activity"/>
    <property type="evidence" value="ECO:0007669"/>
    <property type="project" value="TreeGrafter"/>
</dbReference>
<feature type="transmembrane region" description="Helical" evidence="5">
    <location>
        <begin position="415"/>
        <end position="432"/>
    </location>
</feature>
<evidence type="ECO:0000256" key="4">
    <source>
        <dbReference type="ARBA" id="ARBA00023136"/>
    </source>
</evidence>
<dbReference type="InterPro" id="IPR050598">
    <property type="entry name" value="AminoAcid_Transporter"/>
</dbReference>